<accession>A0AAV1WBR4</accession>
<evidence type="ECO:0000313" key="1">
    <source>
        <dbReference type="EMBL" id="CAL0306312.1"/>
    </source>
</evidence>
<dbReference type="EMBL" id="CAXHTB010000005">
    <property type="protein sequence ID" value="CAL0306312.1"/>
    <property type="molecule type" value="Genomic_DNA"/>
</dbReference>
<reference evidence="1 2" key="1">
    <citation type="submission" date="2024-03" db="EMBL/GenBank/DDBJ databases">
        <authorList>
            <person name="Martinez-Hernandez J."/>
        </authorList>
    </citation>
    <scope>NUCLEOTIDE SEQUENCE [LARGE SCALE GENOMIC DNA]</scope>
</reference>
<comment type="caution">
    <text evidence="1">The sequence shown here is derived from an EMBL/GenBank/DDBJ whole genome shotgun (WGS) entry which is preliminary data.</text>
</comment>
<organism evidence="1 2">
    <name type="scientific">Lupinus luteus</name>
    <name type="common">European yellow lupine</name>
    <dbReference type="NCBI Taxonomy" id="3873"/>
    <lineage>
        <taxon>Eukaryota</taxon>
        <taxon>Viridiplantae</taxon>
        <taxon>Streptophyta</taxon>
        <taxon>Embryophyta</taxon>
        <taxon>Tracheophyta</taxon>
        <taxon>Spermatophyta</taxon>
        <taxon>Magnoliopsida</taxon>
        <taxon>eudicotyledons</taxon>
        <taxon>Gunneridae</taxon>
        <taxon>Pentapetalae</taxon>
        <taxon>rosids</taxon>
        <taxon>fabids</taxon>
        <taxon>Fabales</taxon>
        <taxon>Fabaceae</taxon>
        <taxon>Papilionoideae</taxon>
        <taxon>50 kb inversion clade</taxon>
        <taxon>genistoids sensu lato</taxon>
        <taxon>core genistoids</taxon>
        <taxon>Genisteae</taxon>
        <taxon>Lupinus</taxon>
    </lineage>
</organism>
<sequence>MILGCDHVGRVQRGCTSLVRFLDYDKAWQSRFGSQRGDRCSGLWAVMMADHVEEGNTIEDAPWRGISGFMVSSRRWPATMA</sequence>
<name>A0AAV1WBR4_LUPLU</name>
<keyword evidence="2" id="KW-1185">Reference proteome</keyword>
<gene>
    <name evidence="1" type="ORF">LLUT_LOCUS7372</name>
</gene>
<dbReference type="AlphaFoldDB" id="A0AAV1WBR4"/>
<protein>
    <submittedName>
        <fullName evidence="1">Uncharacterized protein</fullName>
    </submittedName>
</protein>
<proteinExistence type="predicted"/>
<dbReference type="Proteomes" id="UP001497480">
    <property type="component" value="Unassembled WGS sequence"/>
</dbReference>
<evidence type="ECO:0000313" key="2">
    <source>
        <dbReference type="Proteomes" id="UP001497480"/>
    </source>
</evidence>